<reference evidence="1" key="1">
    <citation type="submission" date="2018-11" db="EMBL/GenBank/DDBJ databases">
        <authorList>
            <consortium name="Genoscope - CEA"/>
            <person name="William W."/>
        </authorList>
    </citation>
    <scope>NUCLEOTIDE SEQUENCE</scope>
</reference>
<evidence type="ECO:0000313" key="1">
    <source>
        <dbReference type="EMBL" id="VDC67902.1"/>
    </source>
</evidence>
<gene>
    <name evidence="1" type="ORF">BRAA06T26442Z</name>
</gene>
<accession>A0A3P5YJN6</accession>
<protein>
    <submittedName>
        <fullName evidence="1">Uncharacterized protein</fullName>
    </submittedName>
</protein>
<organism evidence="1">
    <name type="scientific">Brassica campestris</name>
    <name type="common">Field mustard</name>
    <dbReference type="NCBI Taxonomy" id="3711"/>
    <lineage>
        <taxon>Eukaryota</taxon>
        <taxon>Viridiplantae</taxon>
        <taxon>Streptophyta</taxon>
        <taxon>Embryophyta</taxon>
        <taxon>Tracheophyta</taxon>
        <taxon>Spermatophyta</taxon>
        <taxon>Magnoliopsida</taxon>
        <taxon>eudicotyledons</taxon>
        <taxon>Gunneridae</taxon>
        <taxon>Pentapetalae</taxon>
        <taxon>rosids</taxon>
        <taxon>malvids</taxon>
        <taxon>Brassicales</taxon>
        <taxon>Brassicaceae</taxon>
        <taxon>Brassiceae</taxon>
        <taxon>Brassica</taxon>
    </lineage>
</organism>
<dbReference type="AlphaFoldDB" id="A0A3P5YJN6"/>
<sequence>MTTILSAVSKLRGCVNQIENKNPSCVSEQDILNQTKMLLVQYVKYKRDFKFYLWSMPKGMEKFTNNNGNAPGAFQEEGRNIT</sequence>
<name>A0A3P5YJN6_BRACM</name>
<dbReference type="EMBL" id="LR031569">
    <property type="protein sequence ID" value="VDC67902.1"/>
    <property type="molecule type" value="Genomic_DNA"/>
</dbReference>
<proteinExistence type="predicted"/>